<evidence type="ECO:0000313" key="3">
    <source>
        <dbReference type="Proteomes" id="UP000320338"/>
    </source>
</evidence>
<sequence>MNRLLGALRGAANPGHPGGARPAGGRPVGAGGHGARPGGGLAGIIGSLLSGRGRRRGL</sequence>
<reference evidence="2 3" key="1">
    <citation type="submission" date="2019-06" db="EMBL/GenBank/DDBJ databases">
        <title>Whole genome shotgun sequence of Pseudonocardia hydrocarbonoxydans NBRC 14498.</title>
        <authorList>
            <person name="Hosoyama A."/>
            <person name="Uohara A."/>
            <person name="Ohji S."/>
            <person name="Ichikawa N."/>
        </authorList>
    </citation>
    <scope>NUCLEOTIDE SEQUENCE [LARGE SCALE GENOMIC DNA]</scope>
    <source>
        <strain evidence="2 3">NBRC 14498</strain>
    </source>
</reference>
<evidence type="ECO:0000256" key="1">
    <source>
        <dbReference type="SAM" id="MobiDB-lite"/>
    </source>
</evidence>
<accession>A0A4Y3WJT7</accession>
<name>A0A4Y3WJT7_9PSEU</name>
<keyword evidence="3" id="KW-1185">Reference proteome</keyword>
<proteinExistence type="predicted"/>
<protein>
    <submittedName>
        <fullName evidence="2">Uncharacterized protein</fullName>
    </submittedName>
</protein>
<organism evidence="2 3">
    <name type="scientific">Pseudonocardia hydrocarbonoxydans</name>
    <dbReference type="NCBI Taxonomy" id="76726"/>
    <lineage>
        <taxon>Bacteria</taxon>
        <taxon>Bacillati</taxon>
        <taxon>Actinomycetota</taxon>
        <taxon>Actinomycetes</taxon>
        <taxon>Pseudonocardiales</taxon>
        <taxon>Pseudonocardiaceae</taxon>
        <taxon>Pseudonocardia</taxon>
    </lineage>
</organism>
<dbReference type="Proteomes" id="UP000320338">
    <property type="component" value="Unassembled WGS sequence"/>
</dbReference>
<dbReference type="AlphaFoldDB" id="A0A4Y3WJT7"/>
<evidence type="ECO:0000313" key="2">
    <source>
        <dbReference type="EMBL" id="GEC19217.1"/>
    </source>
</evidence>
<gene>
    <name evidence="2" type="ORF">PHY01_15000</name>
</gene>
<feature type="compositionally biased region" description="Gly residues" evidence="1">
    <location>
        <begin position="16"/>
        <end position="43"/>
    </location>
</feature>
<comment type="caution">
    <text evidence="2">The sequence shown here is derived from an EMBL/GenBank/DDBJ whole genome shotgun (WGS) entry which is preliminary data.</text>
</comment>
<dbReference type="RefSeq" id="WP_170183696.1">
    <property type="nucleotide sequence ID" value="NZ_BJNG01000014.1"/>
</dbReference>
<dbReference type="EMBL" id="BJNG01000014">
    <property type="protein sequence ID" value="GEC19217.1"/>
    <property type="molecule type" value="Genomic_DNA"/>
</dbReference>
<feature type="region of interest" description="Disordered" evidence="1">
    <location>
        <begin position="1"/>
        <end position="58"/>
    </location>
</feature>